<organism evidence="3 4">
    <name type="scientific">Labedella populi</name>
    <dbReference type="NCBI Taxonomy" id="2498850"/>
    <lineage>
        <taxon>Bacteria</taxon>
        <taxon>Bacillati</taxon>
        <taxon>Actinomycetota</taxon>
        <taxon>Actinomycetes</taxon>
        <taxon>Micrococcales</taxon>
        <taxon>Microbacteriaceae</taxon>
        <taxon>Labedella</taxon>
    </lineage>
</organism>
<evidence type="ECO:0000313" key="4">
    <source>
        <dbReference type="Proteomes" id="UP000288603"/>
    </source>
</evidence>
<dbReference type="AlphaFoldDB" id="A0A3S4AJL4"/>
<dbReference type="SUPFAM" id="SSF53474">
    <property type="entry name" value="alpha/beta-Hydrolases"/>
    <property type="match status" value="1"/>
</dbReference>
<keyword evidence="1" id="KW-0472">Membrane</keyword>
<evidence type="ECO:0000313" key="3">
    <source>
        <dbReference type="EMBL" id="RWZ61533.1"/>
    </source>
</evidence>
<keyword evidence="4" id="KW-1185">Reference proteome</keyword>
<keyword evidence="1" id="KW-0812">Transmembrane</keyword>
<comment type="caution">
    <text evidence="3">The sequence shown here is derived from an EMBL/GenBank/DDBJ whole genome shotgun (WGS) entry which is preliminary data.</text>
</comment>
<dbReference type="Pfam" id="PF12695">
    <property type="entry name" value="Abhydrolase_5"/>
    <property type="match status" value="1"/>
</dbReference>
<dbReference type="InterPro" id="IPR029059">
    <property type="entry name" value="AB_hydrolase_5"/>
</dbReference>
<dbReference type="RefSeq" id="WP_128499021.1">
    <property type="nucleotide sequence ID" value="NZ_RZNC01000003.1"/>
</dbReference>
<dbReference type="OrthoDB" id="9780932at2"/>
<feature type="transmembrane region" description="Helical" evidence="1">
    <location>
        <begin position="24"/>
        <end position="46"/>
    </location>
</feature>
<gene>
    <name evidence="3" type="ORF">ELQ92_11185</name>
</gene>
<evidence type="ECO:0000259" key="2">
    <source>
        <dbReference type="Pfam" id="PF12695"/>
    </source>
</evidence>
<proteinExistence type="predicted"/>
<dbReference type="Proteomes" id="UP000288603">
    <property type="component" value="Unassembled WGS sequence"/>
</dbReference>
<dbReference type="GO" id="GO:0016787">
    <property type="term" value="F:hydrolase activity"/>
    <property type="evidence" value="ECO:0007669"/>
    <property type="project" value="UniProtKB-KW"/>
</dbReference>
<dbReference type="EMBL" id="RZNC01000003">
    <property type="protein sequence ID" value="RWZ61533.1"/>
    <property type="molecule type" value="Genomic_DNA"/>
</dbReference>
<sequence length="263" mass="27336">MSQSSPVAATSGPSTGSGRFRRRLLRGLAAAVVVIVLVFVVFLTWANTVMAGDRTAALEVWRDDAVTITETDVSFMLEPTSAGRAEGLVFVPGARVDPFAYARVLSGVVERSGVTVVITKPTLHLAFFDSRPLSDFTAAAPSVDEWSVGGHSLGGVKACAMAASDDSVPVSGLVLFGSYCAEDVSETAIEVLSVSGTEDGLSTPADIEGNADLLPAETTFVVLDGANHADFGDYGAQPGDGVSTMPRDVVRSEITDALDAFFP</sequence>
<protein>
    <submittedName>
        <fullName evidence="3">Alpha/beta hydrolase</fullName>
    </submittedName>
</protein>
<evidence type="ECO:0000256" key="1">
    <source>
        <dbReference type="SAM" id="Phobius"/>
    </source>
</evidence>
<reference evidence="3 4" key="1">
    <citation type="submission" date="2018-12" db="EMBL/GenBank/DDBJ databases">
        <authorList>
            <person name="Li F."/>
        </authorList>
    </citation>
    <scope>NUCLEOTIDE SEQUENCE [LARGE SCALE GENOMIC DNA]</scope>
    <source>
        <strain evidence="3 4">8H24J-4-2</strain>
    </source>
</reference>
<feature type="domain" description="Alpha/beta hydrolase fold-5" evidence="2">
    <location>
        <begin position="88"/>
        <end position="248"/>
    </location>
</feature>
<keyword evidence="3" id="KW-0378">Hydrolase</keyword>
<name>A0A3S4AJL4_9MICO</name>
<keyword evidence="1" id="KW-1133">Transmembrane helix</keyword>
<dbReference type="Gene3D" id="3.40.50.1820">
    <property type="entry name" value="alpha/beta hydrolase"/>
    <property type="match status" value="1"/>
</dbReference>
<dbReference type="InterPro" id="IPR029058">
    <property type="entry name" value="AB_hydrolase_fold"/>
</dbReference>
<accession>A0A3S4AJL4</accession>